<protein>
    <submittedName>
        <fullName evidence="3">Uncharacterized protein</fullName>
    </submittedName>
</protein>
<dbReference type="InterPro" id="IPR002110">
    <property type="entry name" value="Ankyrin_rpt"/>
</dbReference>
<dbReference type="EMBL" id="MN739816">
    <property type="protein sequence ID" value="QHT27210.1"/>
    <property type="molecule type" value="Genomic_DNA"/>
</dbReference>
<keyword evidence="2" id="KW-0040">ANK repeat</keyword>
<dbReference type="SUPFAM" id="SSF48403">
    <property type="entry name" value="Ankyrin repeat"/>
    <property type="match status" value="1"/>
</dbReference>
<name>A0A6C0EFM5_9ZZZZ</name>
<evidence type="ECO:0000256" key="2">
    <source>
        <dbReference type="ARBA" id="ARBA00023043"/>
    </source>
</evidence>
<keyword evidence="1" id="KW-0677">Repeat</keyword>
<evidence type="ECO:0000256" key="1">
    <source>
        <dbReference type="ARBA" id="ARBA00022737"/>
    </source>
</evidence>
<dbReference type="InterPro" id="IPR036770">
    <property type="entry name" value="Ankyrin_rpt-contain_sf"/>
</dbReference>
<dbReference type="Pfam" id="PF12796">
    <property type="entry name" value="Ank_2"/>
    <property type="match status" value="2"/>
</dbReference>
<proteinExistence type="predicted"/>
<dbReference type="SMART" id="SM00248">
    <property type="entry name" value="ANK"/>
    <property type="match status" value="7"/>
</dbReference>
<accession>A0A6C0EFM5</accession>
<organism evidence="3">
    <name type="scientific">viral metagenome</name>
    <dbReference type="NCBI Taxonomy" id="1070528"/>
    <lineage>
        <taxon>unclassified sequences</taxon>
        <taxon>metagenomes</taxon>
        <taxon>organismal metagenomes</taxon>
    </lineage>
</organism>
<evidence type="ECO:0000313" key="3">
    <source>
        <dbReference type="EMBL" id="QHT27210.1"/>
    </source>
</evidence>
<dbReference type="AlphaFoldDB" id="A0A6C0EFM5"/>
<dbReference type="PANTHER" id="PTHR24198">
    <property type="entry name" value="ANKYRIN REPEAT AND PROTEIN KINASE DOMAIN-CONTAINING PROTEIN"/>
    <property type="match status" value="1"/>
</dbReference>
<reference evidence="3" key="1">
    <citation type="journal article" date="2020" name="Nature">
        <title>Giant virus diversity and host interactions through global metagenomics.</title>
        <authorList>
            <person name="Schulz F."/>
            <person name="Roux S."/>
            <person name="Paez-Espino D."/>
            <person name="Jungbluth S."/>
            <person name="Walsh D.A."/>
            <person name="Denef V.J."/>
            <person name="McMahon K.D."/>
            <person name="Konstantinidis K.T."/>
            <person name="Eloe-Fadrosh E.A."/>
            <person name="Kyrpides N.C."/>
            <person name="Woyke T."/>
        </authorList>
    </citation>
    <scope>NUCLEOTIDE SEQUENCE</scope>
    <source>
        <strain evidence="3">GVMAG-M-3300023179-2</strain>
    </source>
</reference>
<sequence>MNYKNNYITNLKNYSGEIVPEYIPTKYIQDCYDIITFINKIGICWYLSILIIFIFGDTTSPFVQNILVNFNLENKINRSENYLKLLLKDKYNKHDLLELILVIKDIFKIKYTKINKIKTKQKVKLLKSNDNAEMIVDIYNKIFNYTNKNGGDFFDTVFFTNILSSILLNKLTKTTIIYINNKFNINNKIDIELVNNSLGIIITSSVKNTLIGHDCCFFKCNNKLMYSSNHLSFEYNWIELFLQYNKLIDANIKFNIYINLLYDVGPIIITETNELFIYKKSRKSKKIKMQNKIQNQQQGLNPLFIYDIVKFTILNFYTKENINNFSVDNNLEYLFYYIENNNNYNIQVIKDLLNIDNYDYNLSYNGISPFKLACYKNNIIMVKLFLESSKAIDYNCISNGITLFYRACHYNNIEIIKLFLNADKDIYYNFTNNGVSPFYLICNNNNIELVKLFLSVKNKINYNLLYDGESPFYCACSNNNIDIVSLLLLSNKKIDYNLPYNDITPFYVVCELEYYEIIKLLLSTNKQINYNSLCDDGKTAFYMACEQEKFEIVNLLLSTNKTINYDLPYKGKTAFYMACELGKYKIIKLILMYNRSDINYNFLYNNISPLEIAYQNKHINIVNLLKFNILI</sequence>
<dbReference type="Gene3D" id="1.25.40.20">
    <property type="entry name" value="Ankyrin repeat-containing domain"/>
    <property type="match status" value="2"/>
</dbReference>
<dbReference type="PANTHER" id="PTHR24198:SF165">
    <property type="entry name" value="ANKYRIN REPEAT-CONTAINING PROTEIN-RELATED"/>
    <property type="match status" value="1"/>
</dbReference>